<feature type="domain" description="GST C-terminal" evidence="2">
    <location>
        <begin position="88"/>
        <end position="208"/>
    </location>
</feature>
<dbReference type="InterPro" id="IPR036249">
    <property type="entry name" value="Thioredoxin-like_sf"/>
</dbReference>
<dbReference type="CDD" id="cd00570">
    <property type="entry name" value="GST_N_family"/>
    <property type="match status" value="1"/>
</dbReference>
<gene>
    <name evidence="3" type="ORF">SAMIE_1027530</name>
</gene>
<dbReference type="PANTHER" id="PTHR44051">
    <property type="entry name" value="GLUTATHIONE S-TRANSFERASE-RELATED"/>
    <property type="match status" value="1"/>
</dbReference>
<dbReference type="PANTHER" id="PTHR44051:SF8">
    <property type="entry name" value="GLUTATHIONE S-TRANSFERASE GSTA"/>
    <property type="match status" value="1"/>
</dbReference>
<dbReference type="InterPro" id="IPR036282">
    <property type="entry name" value="Glutathione-S-Trfase_C_sf"/>
</dbReference>
<evidence type="ECO:0000259" key="2">
    <source>
        <dbReference type="PROSITE" id="PS50405"/>
    </source>
</evidence>
<evidence type="ECO:0000313" key="4">
    <source>
        <dbReference type="Proteomes" id="UP000279959"/>
    </source>
</evidence>
<dbReference type="SFLD" id="SFLDS00019">
    <property type="entry name" value="Glutathione_Transferase_(cytos"/>
    <property type="match status" value="1"/>
</dbReference>
<dbReference type="KEGG" id="sami:SAMIE_1027530"/>
<dbReference type="Pfam" id="PF00043">
    <property type="entry name" value="GST_C"/>
    <property type="match status" value="1"/>
</dbReference>
<keyword evidence="3" id="KW-0808">Transferase</keyword>
<dbReference type="Pfam" id="PF13417">
    <property type="entry name" value="GST_N_3"/>
    <property type="match status" value="1"/>
</dbReference>
<evidence type="ECO:0000259" key="1">
    <source>
        <dbReference type="PROSITE" id="PS50404"/>
    </source>
</evidence>
<dbReference type="Proteomes" id="UP000279959">
    <property type="component" value="Chromosome"/>
</dbReference>
<dbReference type="InterPro" id="IPR004045">
    <property type="entry name" value="Glutathione_S-Trfase_N"/>
</dbReference>
<evidence type="ECO:0000313" key="3">
    <source>
        <dbReference type="EMBL" id="BBD99252.1"/>
    </source>
</evidence>
<dbReference type="PROSITE" id="PS51354">
    <property type="entry name" value="GLUTAREDOXIN_2"/>
    <property type="match status" value="1"/>
</dbReference>
<dbReference type="EMBL" id="AP018664">
    <property type="protein sequence ID" value="BBD99252.1"/>
    <property type="molecule type" value="Genomic_DNA"/>
</dbReference>
<dbReference type="InterPro" id="IPR010987">
    <property type="entry name" value="Glutathione-S-Trfase_C-like"/>
</dbReference>
<dbReference type="PROSITE" id="PS50405">
    <property type="entry name" value="GST_CTER"/>
    <property type="match status" value="1"/>
</dbReference>
<dbReference type="InterPro" id="IPR004046">
    <property type="entry name" value="GST_C"/>
</dbReference>
<dbReference type="RefSeq" id="WP_066699957.1">
    <property type="nucleotide sequence ID" value="NZ_AP018664.1"/>
</dbReference>
<dbReference type="InterPro" id="IPR040079">
    <property type="entry name" value="Glutathione_S-Trfase"/>
</dbReference>
<dbReference type="AlphaFoldDB" id="A0A494WEN8"/>
<name>A0A494WEN8_9SPHN</name>
<dbReference type="PROSITE" id="PS50404">
    <property type="entry name" value="GST_NTER"/>
    <property type="match status" value="1"/>
</dbReference>
<dbReference type="Gene3D" id="1.20.1050.10">
    <property type="match status" value="1"/>
</dbReference>
<dbReference type="SUPFAM" id="SSF52833">
    <property type="entry name" value="Thioredoxin-like"/>
    <property type="match status" value="1"/>
</dbReference>
<sequence>MILYYHPLSSYCWKVLIALYESGIPFERRMLADEGVAAEWQALWPLGKFPILRDPVRGETVAEASIVIEYLAHHEPGSFRPLPADPDAALEVRLMDRLFDQYVMTPMQALVADRLRPEEKRDPVAVEQACGLLGKAYALLESRIGGRTWAAGEAFTLADCAAAPALFYADRIVPLGDRHPALTACLARLEARPSFARVLEEKEPYWPMFPFADGPLAAH</sequence>
<dbReference type="SUPFAM" id="SSF47616">
    <property type="entry name" value="GST C-terminal domain-like"/>
    <property type="match status" value="1"/>
</dbReference>
<dbReference type="GO" id="GO:0016740">
    <property type="term" value="F:transferase activity"/>
    <property type="evidence" value="ECO:0007669"/>
    <property type="project" value="UniProtKB-KW"/>
</dbReference>
<accession>A0A494WEN8</accession>
<feature type="domain" description="GST N-terminal" evidence="1">
    <location>
        <begin position="1"/>
        <end position="79"/>
    </location>
</feature>
<dbReference type="SFLD" id="SFLDG00358">
    <property type="entry name" value="Main_(cytGST)"/>
    <property type="match status" value="1"/>
</dbReference>
<reference evidence="3 4" key="1">
    <citation type="submission" date="2018-05" db="EMBL/GenBank/DDBJ databases">
        <title>Complete Genome Sequence of the Nonylphenol-Degrading Bacterium Sphingobium amiense DSM 16289T.</title>
        <authorList>
            <person name="Ootsuka M."/>
            <person name="Nishizawa T."/>
            <person name="Ohta H."/>
        </authorList>
    </citation>
    <scope>NUCLEOTIDE SEQUENCE [LARGE SCALE GENOMIC DNA]</scope>
    <source>
        <strain evidence="3 4">DSM 16289</strain>
    </source>
</reference>
<keyword evidence="4" id="KW-1185">Reference proteome</keyword>
<organism evidence="3 4">
    <name type="scientific">Sphingobium amiense</name>
    <dbReference type="NCBI Taxonomy" id="135719"/>
    <lineage>
        <taxon>Bacteria</taxon>
        <taxon>Pseudomonadati</taxon>
        <taxon>Pseudomonadota</taxon>
        <taxon>Alphaproteobacteria</taxon>
        <taxon>Sphingomonadales</taxon>
        <taxon>Sphingomonadaceae</taxon>
        <taxon>Sphingobium</taxon>
    </lineage>
</organism>
<proteinExistence type="predicted"/>
<protein>
    <submittedName>
        <fullName evidence="3">Glutathione S-transferase family protein</fullName>
    </submittedName>
</protein>
<dbReference type="Gene3D" id="3.40.30.10">
    <property type="entry name" value="Glutaredoxin"/>
    <property type="match status" value="1"/>
</dbReference>